<dbReference type="Proteomes" id="UP000234748">
    <property type="component" value="Unassembled WGS sequence"/>
</dbReference>
<name>A0A2N5M909_9BACI</name>
<sequence length="72" mass="8013">MFFNKIYCVTLLFSQVDWSVRCETPAGAALIKRALNNVEGECSAFRSGETPQAKPEEAHRPPRGKRASWSGN</sequence>
<feature type="region of interest" description="Disordered" evidence="1">
    <location>
        <begin position="45"/>
        <end position="72"/>
    </location>
</feature>
<protein>
    <submittedName>
        <fullName evidence="2">Uncharacterized protein</fullName>
    </submittedName>
</protein>
<evidence type="ECO:0000313" key="2">
    <source>
        <dbReference type="EMBL" id="PLT30832.1"/>
    </source>
</evidence>
<comment type="caution">
    <text evidence="2">The sequence shown here is derived from an EMBL/GenBank/DDBJ whole genome shotgun (WGS) entry which is preliminary data.</text>
</comment>
<keyword evidence="3" id="KW-1185">Reference proteome</keyword>
<evidence type="ECO:0000313" key="3">
    <source>
        <dbReference type="Proteomes" id="UP000234748"/>
    </source>
</evidence>
<dbReference type="EMBL" id="PGUY01000015">
    <property type="protein sequence ID" value="PLT30832.1"/>
    <property type="molecule type" value="Genomic_DNA"/>
</dbReference>
<dbReference type="OrthoDB" id="2943818at2"/>
<proteinExistence type="predicted"/>
<reference evidence="2 3" key="1">
    <citation type="submission" date="2017-11" db="EMBL/GenBank/DDBJ databases">
        <title>Comparitive Functional Genomics of Dry Heat Resistant strains isolated from the Viking Spacecraft.</title>
        <authorList>
            <person name="Seuylemezian A."/>
            <person name="Cooper K."/>
            <person name="Vaishampayan P."/>
        </authorList>
    </citation>
    <scope>NUCLEOTIDE SEQUENCE [LARGE SCALE GENOMIC DNA]</scope>
    <source>
        <strain evidence="2 3">V1-29</strain>
    </source>
</reference>
<organism evidence="2 3">
    <name type="scientific">Peribacillus deserti</name>
    <dbReference type="NCBI Taxonomy" id="673318"/>
    <lineage>
        <taxon>Bacteria</taxon>
        <taxon>Bacillati</taxon>
        <taxon>Bacillota</taxon>
        <taxon>Bacilli</taxon>
        <taxon>Bacillales</taxon>
        <taxon>Bacillaceae</taxon>
        <taxon>Peribacillus</taxon>
    </lineage>
</organism>
<gene>
    <name evidence="2" type="ORF">CUU66_05485</name>
</gene>
<evidence type="ECO:0000256" key="1">
    <source>
        <dbReference type="SAM" id="MobiDB-lite"/>
    </source>
</evidence>
<dbReference type="AlphaFoldDB" id="A0A2N5M909"/>
<accession>A0A2N5M909</accession>